<accession>A0ACB8TQ25</accession>
<dbReference type="EMBL" id="MU274948">
    <property type="protein sequence ID" value="KAI0084060.1"/>
    <property type="molecule type" value="Genomic_DNA"/>
</dbReference>
<protein>
    <submittedName>
        <fullName evidence="1">Uncharacterized protein</fullName>
    </submittedName>
</protein>
<evidence type="ECO:0000313" key="1">
    <source>
        <dbReference type="EMBL" id="KAI0084060.1"/>
    </source>
</evidence>
<keyword evidence="2" id="KW-1185">Reference proteome</keyword>
<name>A0ACB8TQ25_9APHY</name>
<gene>
    <name evidence="1" type="ORF">BDY19DRAFT_560999</name>
</gene>
<organism evidence="1 2">
    <name type="scientific">Irpex rosettiformis</name>
    <dbReference type="NCBI Taxonomy" id="378272"/>
    <lineage>
        <taxon>Eukaryota</taxon>
        <taxon>Fungi</taxon>
        <taxon>Dikarya</taxon>
        <taxon>Basidiomycota</taxon>
        <taxon>Agaricomycotina</taxon>
        <taxon>Agaricomycetes</taxon>
        <taxon>Polyporales</taxon>
        <taxon>Irpicaceae</taxon>
        <taxon>Irpex</taxon>
    </lineage>
</organism>
<evidence type="ECO:0000313" key="2">
    <source>
        <dbReference type="Proteomes" id="UP001055072"/>
    </source>
</evidence>
<reference evidence="1" key="1">
    <citation type="journal article" date="2021" name="Environ. Microbiol.">
        <title>Gene family expansions and transcriptome signatures uncover fungal adaptations to wood decay.</title>
        <authorList>
            <person name="Hage H."/>
            <person name="Miyauchi S."/>
            <person name="Viragh M."/>
            <person name="Drula E."/>
            <person name="Min B."/>
            <person name="Chaduli D."/>
            <person name="Navarro D."/>
            <person name="Favel A."/>
            <person name="Norest M."/>
            <person name="Lesage-Meessen L."/>
            <person name="Balint B."/>
            <person name="Merenyi Z."/>
            <person name="de Eugenio L."/>
            <person name="Morin E."/>
            <person name="Martinez A.T."/>
            <person name="Baldrian P."/>
            <person name="Stursova M."/>
            <person name="Martinez M.J."/>
            <person name="Novotny C."/>
            <person name="Magnuson J.K."/>
            <person name="Spatafora J.W."/>
            <person name="Maurice S."/>
            <person name="Pangilinan J."/>
            <person name="Andreopoulos W."/>
            <person name="LaButti K."/>
            <person name="Hundley H."/>
            <person name="Na H."/>
            <person name="Kuo A."/>
            <person name="Barry K."/>
            <person name="Lipzen A."/>
            <person name="Henrissat B."/>
            <person name="Riley R."/>
            <person name="Ahrendt S."/>
            <person name="Nagy L.G."/>
            <person name="Grigoriev I.V."/>
            <person name="Martin F."/>
            <person name="Rosso M.N."/>
        </authorList>
    </citation>
    <scope>NUCLEOTIDE SEQUENCE</scope>
    <source>
        <strain evidence="1">CBS 384.51</strain>
    </source>
</reference>
<sequence length="302" mass="33052">MGSVSGNNKLFLGFLEITAQTFLYGAFTMIMPMATKTLLARGWQGIRRGPNAVLFWITLTAFLLSTGYLVGSLAAFWAKLEGEPGRFSSVRTTYNAVMLINFIFADGVVVWRMHMLCRSHFSRKLLFIPWLLLGILSVSVMMTIALRIVSTASQRPTGLLFTTVQTCANSLSLATNLVATAMFCIWMYQQRRLASKNLSNPINRTNTRVERIMMLLAESGVVYCISSAILVITEAIHTPVGGTVGDIYSPMHVQLAGMYPAFVIILVNSGGGAGTSSSHDEYNEAAFEDTTRLTSFIGSPVT</sequence>
<proteinExistence type="predicted"/>
<dbReference type="Proteomes" id="UP001055072">
    <property type="component" value="Unassembled WGS sequence"/>
</dbReference>
<comment type="caution">
    <text evidence="1">The sequence shown here is derived from an EMBL/GenBank/DDBJ whole genome shotgun (WGS) entry which is preliminary data.</text>
</comment>